<proteinExistence type="predicted"/>
<dbReference type="Proteomes" id="UP000694941">
    <property type="component" value="Unplaced"/>
</dbReference>
<dbReference type="PROSITE" id="PS51703">
    <property type="entry name" value="DZF"/>
    <property type="match status" value="1"/>
</dbReference>
<feature type="region of interest" description="Disordered" evidence="1">
    <location>
        <begin position="91"/>
        <end position="137"/>
    </location>
</feature>
<dbReference type="PANTHER" id="PTHR45762">
    <property type="entry name" value="ZINC FINGER RNA-BINDING PROTEIN"/>
    <property type="match status" value="1"/>
</dbReference>
<dbReference type="InterPro" id="IPR006561">
    <property type="entry name" value="DZF_dom"/>
</dbReference>
<name>A0ABM1TR24_LIMPO</name>
<dbReference type="InterPro" id="IPR049402">
    <property type="entry name" value="DZF_dom_C"/>
</dbReference>
<accession>A0ABM1TR24</accession>
<dbReference type="SMART" id="SM00572">
    <property type="entry name" value="DZF"/>
    <property type="match status" value="1"/>
</dbReference>
<evidence type="ECO:0000259" key="2">
    <source>
        <dbReference type="PROSITE" id="PS51703"/>
    </source>
</evidence>
<dbReference type="RefSeq" id="XP_022258330.1">
    <property type="nucleotide sequence ID" value="XM_022402622.1"/>
</dbReference>
<gene>
    <name evidence="4" type="primary">LOC106474297</name>
</gene>
<dbReference type="Gene3D" id="1.10.1410.40">
    <property type="match status" value="1"/>
</dbReference>
<protein>
    <submittedName>
        <fullName evidence="4">Zinc finger RNA-binding protein-like</fullName>
    </submittedName>
</protein>
<feature type="domain" description="DZF" evidence="2">
    <location>
        <begin position="1"/>
        <end position="128"/>
    </location>
</feature>
<dbReference type="GeneID" id="106474297"/>
<keyword evidence="3" id="KW-1185">Reference proteome</keyword>
<organism evidence="3 4">
    <name type="scientific">Limulus polyphemus</name>
    <name type="common">Atlantic horseshoe crab</name>
    <dbReference type="NCBI Taxonomy" id="6850"/>
    <lineage>
        <taxon>Eukaryota</taxon>
        <taxon>Metazoa</taxon>
        <taxon>Ecdysozoa</taxon>
        <taxon>Arthropoda</taxon>
        <taxon>Chelicerata</taxon>
        <taxon>Merostomata</taxon>
        <taxon>Xiphosura</taxon>
        <taxon>Limulidae</taxon>
        <taxon>Limulus</taxon>
    </lineage>
</organism>
<reference evidence="4" key="1">
    <citation type="submission" date="2025-08" db="UniProtKB">
        <authorList>
            <consortium name="RefSeq"/>
        </authorList>
    </citation>
    <scope>IDENTIFICATION</scope>
    <source>
        <tissue evidence="4">Muscle</tissue>
    </source>
</reference>
<feature type="compositionally biased region" description="Basic residues" evidence="1">
    <location>
        <begin position="93"/>
        <end position="106"/>
    </location>
</feature>
<evidence type="ECO:0000313" key="4">
    <source>
        <dbReference type="RefSeq" id="XP_022258330.1"/>
    </source>
</evidence>
<evidence type="ECO:0000313" key="3">
    <source>
        <dbReference type="Proteomes" id="UP000694941"/>
    </source>
</evidence>
<evidence type="ECO:0000256" key="1">
    <source>
        <dbReference type="SAM" id="MobiDB-lite"/>
    </source>
</evidence>
<dbReference type="PANTHER" id="PTHR45762:SF3">
    <property type="entry name" value="ZINC-FINGER PROTEIN AT 72D, ISOFORM B"/>
    <property type="match status" value="1"/>
</dbReference>
<sequence length="137" mass="15178">MELLVERVISSSPVPLSPGDALRRVFEAVAGGIFLPGGPGLTDPCEKEPVDAVTDMNNQDREDLTASAQQAVRLMAFRQVHKVLGMDPLPRPKFIRRRFSRKRRRSNGPGEGTEQEDAVEKKKKENGQVQPATESQE</sequence>
<dbReference type="Pfam" id="PF20965">
    <property type="entry name" value="DZF_C"/>
    <property type="match status" value="1"/>
</dbReference>
<feature type="compositionally biased region" description="Polar residues" evidence="1">
    <location>
        <begin position="127"/>
        <end position="137"/>
    </location>
</feature>